<dbReference type="OrthoDB" id="42679at2759"/>
<dbReference type="Proteomes" id="UP000693970">
    <property type="component" value="Unassembled WGS sequence"/>
</dbReference>
<feature type="compositionally biased region" description="Basic and acidic residues" evidence="1">
    <location>
        <begin position="487"/>
        <end position="498"/>
    </location>
</feature>
<evidence type="ECO:0000313" key="2">
    <source>
        <dbReference type="EMBL" id="KAG7373666.1"/>
    </source>
</evidence>
<sequence length="498" mass="56512">MLMESFQDRHELFSLTQTIYKGFMVRFDPQTFPVVPGGVTKNKASMKKLFDSLMCACVRRRHIIHQGWKQHVGSLGRTDEAKEIAKRISSWLYSFMKSIETLDEYKALFSSHISSTTVVEYRRLFHQIFKNHNHGMRMITAYKVIRIVATFGTIGGTEIDCLDGQERLLRWTAMYRATVLQSDVDVGHFRMIYIMLQLKLAILSHRSKNRTSDSTAWKLALATEADSQYSRRIPYGMIVDQVKIPGLAFNHNQNTHHPDYILRVSVTALRESGYYDQSIVPLVALLNVVALSVLTFQDSDFFHRALITLNIAFVEMSIRMTADSHLPSVGYQIRLQRILNEWFVILMMLLLEGMLQRLDRNKAVERDFEEIEAECLLPLTTWTKQQQEQQPPLLLNRKRGTAGAATASPIPKLVARSPMLQQLGGVYSGSGSVRHKKHNSLDASPFRKRVSGQHSFVSTSATAASPGRITGRRNGSGSCRGIFRTASHQEDTSRSVVS</sequence>
<evidence type="ECO:0000256" key="1">
    <source>
        <dbReference type="SAM" id="MobiDB-lite"/>
    </source>
</evidence>
<evidence type="ECO:0000313" key="3">
    <source>
        <dbReference type="Proteomes" id="UP000693970"/>
    </source>
</evidence>
<dbReference type="AlphaFoldDB" id="A0A9K3M7N9"/>
<feature type="region of interest" description="Disordered" evidence="1">
    <location>
        <begin position="426"/>
        <end position="498"/>
    </location>
</feature>
<accession>A0A9K3M7N9</accession>
<feature type="compositionally biased region" description="Polar residues" evidence="1">
    <location>
        <begin position="452"/>
        <end position="463"/>
    </location>
</feature>
<organism evidence="2 3">
    <name type="scientific">Nitzschia inconspicua</name>
    <dbReference type="NCBI Taxonomy" id="303405"/>
    <lineage>
        <taxon>Eukaryota</taxon>
        <taxon>Sar</taxon>
        <taxon>Stramenopiles</taxon>
        <taxon>Ochrophyta</taxon>
        <taxon>Bacillariophyta</taxon>
        <taxon>Bacillariophyceae</taxon>
        <taxon>Bacillariophycidae</taxon>
        <taxon>Bacillariales</taxon>
        <taxon>Bacillariaceae</taxon>
        <taxon>Nitzschia</taxon>
    </lineage>
</organism>
<proteinExistence type="predicted"/>
<reference evidence="2" key="1">
    <citation type="journal article" date="2021" name="Sci. Rep.">
        <title>Diploid genomic architecture of Nitzschia inconspicua, an elite biomass production diatom.</title>
        <authorList>
            <person name="Oliver A."/>
            <person name="Podell S."/>
            <person name="Pinowska A."/>
            <person name="Traller J.C."/>
            <person name="Smith S.R."/>
            <person name="McClure R."/>
            <person name="Beliaev A."/>
            <person name="Bohutskyi P."/>
            <person name="Hill E.A."/>
            <person name="Rabines A."/>
            <person name="Zheng H."/>
            <person name="Allen L.Z."/>
            <person name="Kuo A."/>
            <person name="Grigoriev I.V."/>
            <person name="Allen A.E."/>
            <person name="Hazlebeck D."/>
            <person name="Allen E.E."/>
        </authorList>
    </citation>
    <scope>NUCLEOTIDE SEQUENCE</scope>
    <source>
        <strain evidence="2">Hildebrandi</strain>
    </source>
</reference>
<keyword evidence="3" id="KW-1185">Reference proteome</keyword>
<comment type="caution">
    <text evidence="2">The sequence shown here is derived from an EMBL/GenBank/DDBJ whole genome shotgun (WGS) entry which is preliminary data.</text>
</comment>
<name>A0A9K3M7N9_9STRA</name>
<dbReference type="EMBL" id="JAGRRH010000002">
    <property type="protein sequence ID" value="KAG7373666.1"/>
    <property type="molecule type" value="Genomic_DNA"/>
</dbReference>
<protein>
    <submittedName>
        <fullName evidence="2">Uncharacterized protein</fullName>
    </submittedName>
</protein>
<gene>
    <name evidence="2" type="ORF">IV203_034390</name>
</gene>
<reference evidence="2" key="2">
    <citation type="submission" date="2021-04" db="EMBL/GenBank/DDBJ databases">
        <authorList>
            <person name="Podell S."/>
        </authorList>
    </citation>
    <scope>NUCLEOTIDE SEQUENCE</scope>
    <source>
        <strain evidence="2">Hildebrandi</strain>
    </source>
</reference>